<gene>
    <name evidence="1" type="ORF">J2W61_005327</name>
</gene>
<reference evidence="1" key="1">
    <citation type="submission" date="2023-07" db="EMBL/GenBank/DDBJ databases">
        <title>Sorghum-associated microbial communities from plants grown in Nebraska, USA.</title>
        <authorList>
            <person name="Schachtman D."/>
        </authorList>
    </citation>
    <scope>NUCLEOTIDE SEQUENCE</scope>
    <source>
        <strain evidence="1">1457</strain>
    </source>
</reference>
<dbReference type="AlphaFoldDB" id="A0AAW8M297"/>
<name>A0AAW8M297_AGRTU</name>
<proteinExistence type="predicted"/>
<protein>
    <recommendedName>
        <fullName evidence="3">Peptidylprolyl isomerase</fullName>
    </recommendedName>
</protein>
<dbReference type="Proteomes" id="UP001265315">
    <property type="component" value="Unassembled WGS sequence"/>
</dbReference>
<sequence>MGYLFIVCSYDAQESSEEYYTSISDFEDSKRNQARTGKRNFAGLLGDWVHPVAGMEAGRHNVLKIFVLNSPNDEATEIKAAPS</sequence>
<dbReference type="EMBL" id="JAVDSW010000010">
    <property type="protein sequence ID" value="MDR6705452.1"/>
    <property type="molecule type" value="Genomic_DNA"/>
</dbReference>
<comment type="caution">
    <text evidence="1">The sequence shown here is derived from an EMBL/GenBank/DDBJ whole genome shotgun (WGS) entry which is preliminary data.</text>
</comment>
<dbReference type="RefSeq" id="WP_129565256.1">
    <property type="nucleotide sequence ID" value="NZ_JAGIPM010000009.1"/>
</dbReference>
<accession>A0AAW8M297</accession>
<evidence type="ECO:0000313" key="2">
    <source>
        <dbReference type="Proteomes" id="UP001265315"/>
    </source>
</evidence>
<evidence type="ECO:0000313" key="1">
    <source>
        <dbReference type="EMBL" id="MDR6705452.1"/>
    </source>
</evidence>
<evidence type="ECO:0008006" key="3">
    <source>
        <dbReference type="Google" id="ProtNLM"/>
    </source>
</evidence>
<organism evidence="1 2">
    <name type="scientific">Agrobacterium tumefaciens</name>
    <dbReference type="NCBI Taxonomy" id="358"/>
    <lineage>
        <taxon>Bacteria</taxon>
        <taxon>Pseudomonadati</taxon>
        <taxon>Pseudomonadota</taxon>
        <taxon>Alphaproteobacteria</taxon>
        <taxon>Hyphomicrobiales</taxon>
        <taxon>Rhizobiaceae</taxon>
        <taxon>Rhizobium/Agrobacterium group</taxon>
        <taxon>Agrobacterium</taxon>
        <taxon>Agrobacterium tumefaciens complex</taxon>
    </lineage>
</organism>